<keyword evidence="16" id="KW-1185">Reference proteome</keyword>
<evidence type="ECO:0000256" key="2">
    <source>
        <dbReference type="ARBA" id="ARBA00022722"/>
    </source>
</evidence>
<dbReference type="EMBL" id="JAROCD010000021">
    <property type="protein sequence ID" value="MDN4605365.1"/>
    <property type="molecule type" value="Genomic_DNA"/>
</dbReference>
<comment type="subcellular location">
    <subcellularLocation>
        <location evidence="12 13">Cytoplasm</location>
    </subcellularLocation>
</comment>
<keyword evidence="7 12" id="KW-0269">Exonuclease</keyword>
<evidence type="ECO:0000256" key="9">
    <source>
        <dbReference type="ARBA" id="ARBA00034221"/>
    </source>
</evidence>
<feature type="domain" description="Metallo-beta-lactamase" evidence="14">
    <location>
        <begin position="11"/>
        <end position="205"/>
    </location>
</feature>
<dbReference type="InterPro" id="IPR036866">
    <property type="entry name" value="RibonucZ/Hydroxyglut_hydro"/>
</dbReference>
<dbReference type="Gene3D" id="3.10.20.580">
    <property type="match status" value="1"/>
</dbReference>
<accession>A0ABT8JJQ8</accession>
<proteinExistence type="inferred from homology"/>
<gene>
    <name evidence="12" type="primary">rnj</name>
    <name evidence="15" type="ORF">P5G61_29350</name>
</gene>
<comment type="catalytic activity">
    <reaction evidence="9">
        <text>3',5'-cyclic CMP + H2O = CMP + H(+)</text>
        <dbReference type="Rhea" id="RHEA:72675"/>
        <dbReference type="ChEBI" id="CHEBI:15377"/>
        <dbReference type="ChEBI" id="CHEBI:15378"/>
        <dbReference type="ChEBI" id="CHEBI:58003"/>
        <dbReference type="ChEBI" id="CHEBI:60377"/>
    </reaction>
    <physiologicalReaction direction="left-to-right" evidence="9">
        <dbReference type="Rhea" id="RHEA:72676"/>
    </physiologicalReaction>
</comment>
<comment type="subunit">
    <text evidence="12">Homodimer, may be a subunit of the RNA degradosome.</text>
</comment>
<evidence type="ECO:0000256" key="13">
    <source>
        <dbReference type="PIRNR" id="PIRNR004803"/>
    </source>
</evidence>
<dbReference type="PANTHER" id="PTHR43694">
    <property type="entry name" value="RIBONUCLEASE J"/>
    <property type="match status" value="1"/>
</dbReference>
<dbReference type="Gene3D" id="3.60.15.10">
    <property type="entry name" value="Ribonuclease Z/Hydroxyacylglutathione hydrolase-like"/>
    <property type="match status" value="1"/>
</dbReference>
<comment type="function">
    <text evidence="10">Counteracts the endogenous Pycsar antiviral defense system. Phosphodiesterase that enables metal-dependent hydrolysis of host cyclic nucleotide Pycsar defense signals such as cCMP and cUMP.</text>
</comment>
<dbReference type="Pfam" id="PF17770">
    <property type="entry name" value="RNase_J_C"/>
    <property type="match status" value="1"/>
</dbReference>
<evidence type="ECO:0000256" key="7">
    <source>
        <dbReference type="ARBA" id="ARBA00022839"/>
    </source>
</evidence>
<sequence>MFALGGLGEIGKNMYGIEYKNEIILIDAGLKFPDAHMNGVDYIIPDIRYLLDKPQQIKALFLTHGHEDHIGAIPYLLRHLSFPIYGGALTIGLVKAKLEEHKLTNSVDFHIIQDHERVSFQQLSVHFFRTIHSIPDAFGIVVDTPYGSIVHTGDFKFDMTPEGKTADLHKMMQLGEKGVLALLSDSTNSEREGQSLSEQTVGESVLELIQQCEGRVLFATFASNVHRLQQVIHAASECNRRILILGRSMEKIFSIGQELGHLHIPQGMLMNMKEIHTTPHHQVIILCTGSQGEPNAALTRIAAGSHRHVQIFPGDMVVFSSSPIPGNVIQVNRSIDMLMRSGAAVLYGAEYDIHTSGHGSREDLKLMIRTMRPKYFIPIHGEYRMLVSHQKLAEQVGIPSNRIYVLNNGEPLLITKYHARKGRNLPSGSSFVIRGKVERHEPELIDERNRLAKDGVLIVALVLNNETCQMISGPDLISRGFVYVRDANELMKTAESHLKSALYGLEQKKEARCGIWERKISEVLQNFFYSQLQRTPVIFSSIHSVSHPTQVKDD</sequence>
<dbReference type="InterPro" id="IPR004613">
    <property type="entry name" value="RNase_J"/>
</dbReference>
<comment type="catalytic activity">
    <reaction evidence="11">
        <text>3',5'-cyclic UMP + H2O = UMP + H(+)</text>
        <dbReference type="Rhea" id="RHEA:70575"/>
        <dbReference type="ChEBI" id="CHEBI:15377"/>
        <dbReference type="ChEBI" id="CHEBI:15378"/>
        <dbReference type="ChEBI" id="CHEBI:57865"/>
        <dbReference type="ChEBI" id="CHEBI:184387"/>
    </reaction>
    <physiologicalReaction direction="left-to-right" evidence="11">
        <dbReference type="Rhea" id="RHEA:70576"/>
    </physiologicalReaction>
</comment>
<dbReference type="InterPro" id="IPR030854">
    <property type="entry name" value="RNase_J_bac"/>
</dbReference>
<keyword evidence="1 12" id="KW-0963">Cytoplasm</keyword>
<organism evidence="15 16">
    <name type="scientific">Paenibacillus vandeheii</name>
    <dbReference type="NCBI Taxonomy" id="3035917"/>
    <lineage>
        <taxon>Bacteria</taxon>
        <taxon>Bacillati</taxon>
        <taxon>Bacillota</taxon>
        <taxon>Bacilli</taxon>
        <taxon>Bacillales</taxon>
        <taxon>Paenibacillaceae</taxon>
        <taxon>Paenibacillus</taxon>
    </lineage>
</organism>
<dbReference type="SMART" id="SM00849">
    <property type="entry name" value="Lactamase_B"/>
    <property type="match status" value="1"/>
</dbReference>
<keyword evidence="5 12" id="KW-0378">Hydrolase</keyword>
<dbReference type="Pfam" id="PF22505">
    <property type="entry name" value="RNase_J_b_CASP"/>
    <property type="match status" value="1"/>
</dbReference>
<comment type="caution">
    <text evidence="15">The sequence shown here is derived from an EMBL/GenBank/DDBJ whole genome shotgun (WGS) entry which is preliminary data.</text>
</comment>
<dbReference type="InterPro" id="IPR001587">
    <property type="entry name" value="RNase_J_CS"/>
</dbReference>
<dbReference type="PANTHER" id="PTHR43694:SF1">
    <property type="entry name" value="RIBONUCLEASE J"/>
    <property type="match status" value="1"/>
</dbReference>
<dbReference type="InterPro" id="IPR011108">
    <property type="entry name" value="RMMBL"/>
</dbReference>
<evidence type="ECO:0000256" key="6">
    <source>
        <dbReference type="ARBA" id="ARBA00022833"/>
    </source>
</evidence>
<evidence type="ECO:0000256" key="3">
    <source>
        <dbReference type="ARBA" id="ARBA00022723"/>
    </source>
</evidence>
<name>A0ABT8JJQ8_9BACL</name>
<dbReference type="PIRSF" id="PIRSF004803">
    <property type="entry name" value="RnjA"/>
    <property type="match status" value="1"/>
</dbReference>
<evidence type="ECO:0000256" key="12">
    <source>
        <dbReference type="HAMAP-Rule" id="MF_01491"/>
    </source>
</evidence>
<evidence type="ECO:0000259" key="14">
    <source>
        <dbReference type="SMART" id="SM00849"/>
    </source>
</evidence>
<feature type="binding site" evidence="12">
    <location>
        <begin position="354"/>
        <end position="358"/>
    </location>
    <ligand>
        <name>substrate</name>
    </ligand>
</feature>
<comment type="function">
    <text evidence="12">An RNase that has 5'-3' exonuclease and possibly endonuclease activity. Involved in maturation of rRNA and in some organisms also mRNA maturation and/or decay.</text>
</comment>
<evidence type="ECO:0000313" key="16">
    <source>
        <dbReference type="Proteomes" id="UP001174205"/>
    </source>
</evidence>
<evidence type="ECO:0000256" key="4">
    <source>
        <dbReference type="ARBA" id="ARBA00022759"/>
    </source>
</evidence>
<dbReference type="InterPro" id="IPR055132">
    <property type="entry name" value="RNase_J_b_CASP"/>
</dbReference>
<dbReference type="Gene3D" id="3.40.50.10710">
    <property type="entry name" value="Metallo-hydrolase/oxidoreductase"/>
    <property type="match status" value="1"/>
</dbReference>
<keyword evidence="8 12" id="KW-0694">RNA-binding</keyword>
<reference evidence="15" key="1">
    <citation type="submission" date="2023-03" db="EMBL/GenBank/DDBJ databases">
        <title>MT1 and MT2 Draft Genomes of Novel Species.</title>
        <authorList>
            <person name="Venkateswaran K."/>
        </authorList>
    </citation>
    <scope>NUCLEOTIDE SEQUENCE</scope>
    <source>
        <strain evidence="15">F6_3S_P_1C</strain>
    </source>
</reference>
<keyword evidence="6" id="KW-0862">Zinc</keyword>
<dbReference type="SUPFAM" id="SSF56281">
    <property type="entry name" value="Metallo-hydrolase/oxidoreductase"/>
    <property type="match status" value="1"/>
</dbReference>
<dbReference type="Pfam" id="PF07521">
    <property type="entry name" value="RMMBL"/>
    <property type="match status" value="1"/>
</dbReference>
<dbReference type="CDD" id="cd07714">
    <property type="entry name" value="RNaseJ_MBL-fold"/>
    <property type="match status" value="1"/>
</dbReference>
<dbReference type="NCBIfam" id="TIGR00649">
    <property type="entry name" value="MG423"/>
    <property type="match status" value="1"/>
</dbReference>
<evidence type="ECO:0000256" key="11">
    <source>
        <dbReference type="ARBA" id="ARBA00048505"/>
    </source>
</evidence>
<evidence type="ECO:0000256" key="5">
    <source>
        <dbReference type="ARBA" id="ARBA00022801"/>
    </source>
</evidence>
<dbReference type="InterPro" id="IPR001279">
    <property type="entry name" value="Metallo-B-lactamas"/>
</dbReference>
<dbReference type="Proteomes" id="UP001174205">
    <property type="component" value="Unassembled WGS sequence"/>
</dbReference>
<keyword evidence="2 12" id="KW-0540">Nuclease</keyword>
<protein>
    <recommendedName>
        <fullName evidence="12 13">Ribonuclease J</fullName>
        <shortName evidence="12">RNase J</shortName>
        <ecNumber evidence="12 13">3.1.-.-</ecNumber>
    </recommendedName>
</protein>
<comment type="cofactor">
    <cofactor evidence="13">
        <name>Zn(2+)</name>
        <dbReference type="ChEBI" id="CHEBI:29105"/>
    </cofactor>
    <text evidence="13">Binds 2 Zn(2+) ions per subunit. It is not clear if Zn(2+) or Mg(2+) is physiologically important.</text>
</comment>
<evidence type="ECO:0000256" key="1">
    <source>
        <dbReference type="ARBA" id="ARBA00022490"/>
    </source>
</evidence>
<dbReference type="Pfam" id="PF00753">
    <property type="entry name" value="Lactamase_B"/>
    <property type="match status" value="1"/>
</dbReference>
<dbReference type="InterPro" id="IPR041636">
    <property type="entry name" value="RNase_J_C"/>
</dbReference>
<dbReference type="HAMAP" id="MF_01491">
    <property type="entry name" value="RNase_J_bact"/>
    <property type="match status" value="1"/>
</dbReference>
<evidence type="ECO:0000256" key="8">
    <source>
        <dbReference type="ARBA" id="ARBA00022884"/>
    </source>
</evidence>
<keyword evidence="12" id="KW-0698">rRNA processing</keyword>
<evidence type="ECO:0000313" key="15">
    <source>
        <dbReference type="EMBL" id="MDN4605365.1"/>
    </source>
</evidence>
<keyword evidence="3 13" id="KW-0479">Metal-binding</keyword>
<evidence type="ECO:0000256" key="10">
    <source>
        <dbReference type="ARBA" id="ARBA00034301"/>
    </source>
</evidence>
<comment type="similarity">
    <text evidence="12 13">Belongs to the metallo-beta-lactamase superfamily. RNA-metabolizing metallo-beta-lactamase-like family. Bacterial RNase J subfamily.</text>
</comment>
<dbReference type="EC" id="3.1.-.-" evidence="12 13"/>
<dbReference type="InterPro" id="IPR042173">
    <property type="entry name" value="RNase_J_2"/>
</dbReference>
<keyword evidence="4 12" id="KW-0255">Endonuclease</keyword>
<dbReference type="PROSITE" id="PS01292">
    <property type="entry name" value="UPF0036"/>
    <property type="match status" value="1"/>
</dbReference>